<dbReference type="GO" id="GO:0046688">
    <property type="term" value="P:response to copper ion"/>
    <property type="evidence" value="ECO:0007669"/>
    <property type="project" value="UniProtKB-UniRule"/>
</dbReference>
<dbReference type="InterPro" id="IPR008457">
    <property type="entry name" value="Cu-R_CopD_dom"/>
</dbReference>
<dbReference type="GO" id="GO:0005886">
    <property type="term" value="C:plasma membrane"/>
    <property type="evidence" value="ECO:0007669"/>
    <property type="project" value="UniProtKB-SubCell"/>
</dbReference>
<comment type="caution">
    <text evidence="8">The sequence shown here is derived from an EMBL/GenBank/DDBJ whole genome shotgun (WGS) entry which is preliminary data.</text>
</comment>
<dbReference type="Pfam" id="PF05425">
    <property type="entry name" value="CopD"/>
    <property type="match status" value="1"/>
</dbReference>
<dbReference type="EMBL" id="VISQ01000001">
    <property type="protein sequence ID" value="TVZ71521.1"/>
    <property type="molecule type" value="Genomic_DNA"/>
</dbReference>
<feature type="domain" description="Copper resistance protein D" evidence="7">
    <location>
        <begin position="188"/>
        <end position="286"/>
    </location>
</feature>
<feature type="transmembrane region" description="Helical" evidence="6">
    <location>
        <begin position="81"/>
        <end position="107"/>
    </location>
</feature>
<keyword evidence="6" id="KW-0186">Copper</keyword>
<keyword evidence="5 6" id="KW-0472">Membrane</keyword>
<evidence type="ECO:0000313" key="8">
    <source>
        <dbReference type="EMBL" id="TVZ71521.1"/>
    </source>
</evidence>
<feature type="transmembrane region" description="Helical" evidence="6">
    <location>
        <begin position="44"/>
        <end position="69"/>
    </location>
</feature>
<name>A0A542D1R8_SERFO</name>
<evidence type="ECO:0000256" key="1">
    <source>
        <dbReference type="ARBA" id="ARBA00004651"/>
    </source>
</evidence>
<evidence type="ECO:0000256" key="3">
    <source>
        <dbReference type="ARBA" id="ARBA00022692"/>
    </source>
</evidence>
<evidence type="ECO:0000256" key="5">
    <source>
        <dbReference type="ARBA" id="ARBA00023136"/>
    </source>
</evidence>
<organism evidence="8">
    <name type="scientific">Serratia fonticola</name>
    <dbReference type="NCBI Taxonomy" id="47917"/>
    <lineage>
        <taxon>Bacteria</taxon>
        <taxon>Pseudomonadati</taxon>
        <taxon>Pseudomonadota</taxon>
        <taxon>Gammaproteobacteria</taxon>
        <taxon>Enterobacterales</taxon>
        <taxon>Yersiniaceae</taxon>
        <taxon>Serratia</taxon>
    </lineage>
</organism>
<proteinExistence type="inferred from homology"/>
<reference evidence="8" key="2">
    <citation type="submission" date="2019-08" db="EMBL/GenBank/DDBJ databases">
        <title>Investigation of anaerobic lignin degradation for improved lignocellulosic biofuels.</title>
        <authorList>
            <person name="Deangelis K.PhD."/>
        </authorList>
    </citation>
    <scope>NUCLEOTIDE SEQUENCE [LARGE SCALE GENOMIC DNA]</scope>
    <source>
        <strain evidence="8">128R</strain>
    </source>
</reference>
<feature type="transmembrane region" description="Helical" evidence="6">
    <location>
        <begin position="159"/>
        <end position="177"/>
    </location>
</feature>
<feature type="transmembrane region" description="Helical" evidence="6">
    <location>
        <begin position="226"/>
        <end position="245"/>
    </location>
</feature>
<feature type="transmembrane region" description="Helical" evidence="6">
    <location>
        <begin position="119"/>
        <end position="139"/>
    </location>
</feature>
<sequence>MTLATLFVLCRFVHFTAVMLMFGISLFTALLSPQRLSPIVTRDLHPMLSAATWISAFTAVLMLAVQAGLMGDGWSDTWQLSIWWAVLGTTFGEAWRWHLGFSLLALLALSFPASRRGQILVLCATLLLVNMAFIGHAAMYEGVLGVFHRTNHALHLLAAGYWFGSLLPLLVCLRYLSQPQWRGDAVTMLIRFSRWGHGAVALVIVTGIINSLIILGHWPLNMDSAYQRLLSVKIGLVAVMALVALTNRYAIVPAMRTTPQLAQRGLVIACWLEAALGAIVLLLVSLFATYAPV</sequence>
<feature type="transmembrane region" description="Helical" evidence="6">
    <location>
        <begin position="198"/>
        <end position="220"/>
    </location>
</feature>
<keyword evidence="6" id="KW-0997">Cell inner membrane</keyword>
<dbReference type="OrthoDB" id="7032707at2"/>
<dbReference type="InterPro" id="IPR047689">
    <property type="entry name" value="CopD"/>
</dbReference>
<dbReference type="PANTHER" id="PTHR34820">
    <property type="entry name" value="INNER MEMBRANE PROTEIN YEBZ"/>
    <property type="match status" value="1"/>
</dbReference>
<dbReference type="AlphaFoldDB" id="A0A542D1R8"/>
<gene>
    <name evidence="8" type="ORF">FHU10_4151</name>
</gene>
<dbReference type="GO" id="GO:0006825">
    <property type="term" value="P:copper ion transport"/>
    <property type="evidence" value="ECO:0007669"/>
    <property type="project" value="InterPro"/>
</dbReference>
<evidence type="ECO:0000259" key="7">
    <source>
        <dbReference type="Pfam" id="PF05425"/>
    </source>
</evidence>
<dbReference type="PANTHER" id="PTHR34820:SF4">
    <property type="entry name" value="INNER MEMBRANE PROTEIN YEBZ"/>
    <property type="match status" value="1"/>
</dbReference>
<evidence type="ECO:0000256" key="6">
    <source>
        <dbReference type="RuleBase" id="RU369037"/>
    </source>
</evidence>
<accession>A0A542D1R8</accession>
<evidence type="ECO:0000256" key="4">
    <source>
        <dbReference type="ARBA" id="ARBA00022989"/>
    </source>
</evidence>
<keyword evidence="2 6" id="KW-1003">Cell membrane</keyword>
<keyword evidence="4 6" id="KW-1133">Transmembrane helix</keyword>
<feature type="transmembrane region" description="Helical" evidence="6">
    <location>
        <begin position="12"/>
        <end position="32"/>
    </location>
</feature>
<evidence type="ECO:0000256" key="2">
    <source>
        <dbReference type="ARBA" id="ARBA00022475"/>
    </source>
</evidence>
<protein>
    <recommendedName>
        <fullName evidence="6">Copper resistance protein D</fullName>
    </recommendedName>
</protein>
<comment type="function">
    <text evidence="6">Involved in copper resistance.</text>
</comment>
<keyword evidence="3 6" id="KW-0812">Transmembrane</keyword>
<comment type="subcellular location">
    <subcellularLocation>
        <location evidence="6">Cell inner membrane</location>
        <topology evidence="6">Multi-pass membrane protein</topology>
    </subcellularLocation>
    <subcellularLocation>
        <location evidence="1">Cell membrane</location>
        <topology evidence="1">Multi-pass membrane protein</topology>
    </subcellularLocation>
</comment>
<comment type="similarity">
    <text evidence="6">Belongs to the CopD family.</text>
</comment>
<dbReference type="InterPro" id="IPR032694">
    <property type="entry name" value="CopC/D"/>
</dbReference>
<feature type="transmembrane region" description="Helical" evidence="6">
    <location>
        <begin position="266"/>
        <end position="291"/>
    </location>
</feature>
<dbReference type="NCBIfam" id="NF033808">
    <property type="entry name" value="copper_CopD"/>
    <property type="match status" value="1"/>
</dbReference>
<reference evidence="8" key="1">
    <citation type="submission" date="2019-06" db="EMBL/GenBank/DDBJ databases">
        <authorList>
            <person name="Deangelis K."/>
            <person name="Huntemann M."/>
            <person name="Clum A."/>
            <person name="Pillay M."/>
            <person name="Palaniappan K."/>
            <person name="Varghese N."/>
            <person name="Mikhailova N."/>
            <person name="Stamatis D."/>
            <person name="Reddy T."/>
            <person name="Daum C."/>
            <person name="Shapiro N."/>
            <person name="Ivanova N."/>
            <person name="Kyrpides N."/>
            <person name="Woyke T."/>
        </authorList>
    </citation>
    <scope>NUCLEOTIDE SEQUENCE [LARGE SCALE GENOMIC DNA]</scope>
    <source>
        <strain evidence="8">128R</strain>
    </source>
</reference>